<protein>
    <recommendedName>
        <fullName evidence="2">Anaphase-promoting complex subunit 5</fullName>
    </recommendedName>
</protein>
<dbReference type="Pfam" id="PF12862">
    <property type="entry name" value="ANAPC5"/>
    <property type="match status" value="1"/>
</dbReference>
<dbReference type="Proteomes" id="UP001150907">
    <property type="component" value="Unassembled WGS sequence"/>
</dbReference>
<comment type="caution">
    <text evidence="9">The sequence shown here is derived from an EMBL/GenBank/DDBJ whole genome shotgun (WGS) entry which is preliminary data.</text>
</comment>
<evidence type="ECO:0000256" key="7">
    <source>
        <dbReference type="SAM" id="MobiDB-lite"/>
    </source>
</evidence>
<comment type="similarity">
    <text evidence="1">Belongs to the APC5 family.</text>
</comment>
<keyword evidence="6" id="KW-0131">Cell cycle</keyword>
<dbReference type="AlphaFoldDB" id="A0A9W8BE75"/>
<dbReference type="GO" id="GO:0005680">
    <property type="term" value="C:anaphase-promoting complex"/>
    <property type="evidence" value="ECO:0007669"/>
    <property type="project" value="InterPro"/>
</dbReference>
<evidence type="ECO:0000256" key="1">
    <source>
        <dbReference type="ARBA" id="ARBA00007450"/>
    </source>
</evidence>
<dbReference type="EMBL" id="JANBQF010000961">
    <property type="protein sequence ID" value="KAJ1998458.1"/>
    <property type="molecule type" value="Genomic_DNA"/>
</dbReference>
<dbReference type="GO" id="GO:0031145">
    <property type="term" value="P:anaphase-promoting complex-dependent catabolic process"/>
    <property type="evidence" value="ECO:0007669"/>
    <property type="project" value="TreeGrafter"/>
</dbReference>
<evidence type="ECO:0000256" key="2">
    <source>
        <dbReference type="ARBA" id="ARBA00016066"/>
    </source>
</evidence>
<reference evidence="9" key="1">
    <citation type="submission" date="2022-07" db="EMBL/GenBank/DDBJ databases">
        <title>Phylogenomic reconstructions and comparative analyses of Kickxellomycotina fungi.</title>
        <authorList>
            <person name="Reynolds N.K."/>
            <person name="Stajich J.E."/>
            <person name="Barry K."/>
            <person name="Grigoriev I.V."/>
            <person name="Crous P."/>
            <person name="Smith M.E."/>
        </authorList>
    </citation>
    <scope>NUCLEOTIDE SEQUENCE</scope>
    <source>
        <strain evidence="9">IMI 214461</strain>
    </source>
</reference>
<dbReference type="InterPro" id="IPR037679">
    <property type="entry name" value="Apc5"/>
</dbReference>
<evidence type="ECO:0000256" key="5">
    <source>
        <dbReference type="ARBA" id="ARBA00022786"/>
    </source>
</evidence>
<keyword evidence="5" id="KW-0833">Ubl conjugation pathway</keyword>
<evidence type="ECO:0000313" key="10">
    <source>
        <dbReference type="Proteomes" id="UP001150907"/>
    </source>
</evidence>
<evidence type="ECO:0000256" key="4">
    <source>
        <dbReference type="ARBA" id="ARBA00022776"/>
    </source>
</evidence>
<feature type="region of interest" description="Disordered" evidence="7">
    <location>
        <begin position="457"/>
        <end position="476"/>
    </location>
</feature>
<accession>A0A9W8BE75</accession>
<gene>
    <name evidence="9" type="primary">apc5</name>
    <name evidence="9" type="ORF">H4R26_005451</name>
</gene>
<proteinExistence type="inferred from homology"/>
<dbReference type="GO" id="GO:0070979">
    <property type="term" value="P:protein K11-linked ubiquitination"/>
    <property type="evidence" value="ECO:0007669"/>
    <property type="project" value="TreeGrafter"/>
</dbReference>
<keyword evidence="3" id="KW-0132">Cell division</keyword>
<evidence type="ECO:0000256" key="6">
    <source>
        <dbReference type="ARBA" id="ARBA00023306"/>
    </source>
</evidence>
<keyword evidence="4" id="KW-0498">Mitosis</keyword>
<dbReference type="PANTHER" id="PTHR12830:SF9">
    <property type="entry name" value="ANAPHASE-PROMOTING COMPLEX SUBUNIT 5"/>
    <property type="match status" value="1"/>
</dbReference>
<keyword evidence="10" id="KW-1185">Reference proteome</keyword>
<name>A0A9W8BE75_9FUNG</name>
<evidence type="ECO:0000313" key="9">
    <source>
        <dbReference type="EMBL" id="KAJ1998458.1"/>
    </source>
</evidence>
<dbReference type="GO" id="GO:0051301">
    <property type="term" value="P:cell division"/>
    <property type="evidence" value="ECO:0007669"/>
    <property type="project" value="UniProtKB-KW"/>
</dbReference>
<sequence length="476" mass="50410">MAYSAYLSAPKLVLLAGVEQYARRYDWGPQALSDLAQFLVGHVCAAGRDGAWGGLRHELDAVVVGSEASTLRVLLARRLARLQTVDAFHGFFDGLRRLVVEAAEDGARGGALLLDSESVLGIFVRRCGLAFDQLEFHQLSRLFAECAQAAAALGAETADQQIAQASRAEIEEMVDQQIALLEAEAGAAAPADVERQIRRVAAQAAVGARAHYLEYLNCVRVGESARAEAALRRFFDSSAARDSRTTSQYALLHLAAMRAQAGMASGARQALAEATHVARDAQDHACLLFVACWETRLLLGDARADAASLAAAALVAKAAALGSREVLAAGRIYAADAASLAGGGTRRAFDAVLAARAVVVEHGVLGQEPAWWLSAARAWARHGAVRVAELHALLAAAGARGRRLAEREAVEQARLLALARAARRGAAAAATRVGAQLAHAAFANAARADDLRQLQLGLRDGEQRDGTNGRMKRERN</sequence>
<organism evidence="9 10">
    <name type="scientific">Coemansia thaxteri</name>
    <dbReference type="NCBI Taxonomy" id="2663907"/>
    <lineage>
        <taxon>Eukaryota</taxon>
        <taxon>Fungi</taxon>
        <taxon>Fungi incertae sedis</taxon>
        <taxon>Zoopagomycota</taxon>
        <taxon>Kickxellomycotina</taxon>
        <taxon>Kickxellomycetes</taxon>
        <taxon>Kickxellales</taxon>
        <taxon>Kickxellaceae</taxon>
        <taxon>Coemansia</taxon>
    </lineage>
</organism>
<dbReference type="InterPro" id="IPR026000">
    <property type="entry name" value="Apc5_dom"/>
</dbReference>
<evidence type="ECO:0000256" key="3">
    <source>
        <dbReference type="ARBA" id="ARBA00022618"/>
    </source>
</evidence>
<feature type="domain" description="Anaphase-promoting complex subunit 5" evidence="8">
    <location>
        <begin position="211"/>
        <end position="297"/>
    </location>
</feature>
<evidence type="ECO:0000259" key="8">
    <source>
        <dbReference type="Pfam" id="PF12862"/>
    </source>
</evidence>
<dbReference type="OrthoDB" id="2504561at2759"/>
<dbReference type="GO" id="GO:0045842">
    <property type="term" value="P:positive regulation of mitotic metaphase/anaphase transition"/>
    <property type="evidence" value="ECO:0007669"/>
    <property type="project" value="TreeGrafter"/>
</dbReference>
<dbReference type="PANTHER" id="PTHR12830">
    <property type="entry name" value="ANAPHASE-PROMOTING COMPLEX SUBUNIT 5"/>
    <property type="match status" value="1"/>
</dbReference>